<dbReference type="RefSeq" id="WP_095045506.1">
    <property type="nucleotide sequence ID" value="NZ_LN890656.1"/>
</dbReference>
<accession>A0A160T8V3</accession>
<dbReference type="OrthoDB" id="5115613at2"/>
<name>A0A160T8V3_9CHLR</name>
<evidence type="ECO:0000313" key="1">
    <source>
        <dbReference type="EMBL" id="CUS06199.1"/>
    </source>
</evidence>
<keyword evidence="2" id="KW-1185">Reference proteome</keyword>
<sequence>MTSWLQFEQQAPELAAFGRARFGGGVAYLGTVRGDGGPRVHPVTPIIGEQLFLFMEPTSPKGQDLRRDGRYTLHCTVEDMGGGGGEFYVRGRAALSDDPDLRRQATAAASYEPAERYILFVLSVEFAFMNRYEAEGAVAERWKAN</sequence>
<reference evidence="1" key="1">
    <citation type="submission" date="2016-01" db="EMBL/GenBank/DDBJ databases">
        <authorList>
            <person name="Mcilroy J.S."/>
            <person name="Karst M S."/>
            <person name="Albertsen M."/>
        </authorList>
    </citation>
    <scope>NUCLEOTIDE SEQUENCE</scope>
    <source>
        <strain evidence="1">Cfx-K</strain>
    </source>
</reference>
<dbReference type="KEGG" id="pbf:CFX0092_B0665"/>
<dbReference type="EMBL" id="LN890656">
    <property type="protein sequence ID" value="CUS06199.1"/>
    <property type="molecule type" value="Genomic_DNA"/>
</dbReference>
<dbReference type="Gene3D" id="2.30.110.10">
    <property type="entry name" value="Electron Transport, Fmn-binding Protein, Chain A"/>
    <property type="match status" value="1"/>
</dbReference>
<organism evidence="1 2">
    <name type="scientific">Candidatus Promineifilum breve</name>
    <dbReference type="NCBI Taxonomy" id="1806508"/>
    <lineage>
        <taxon>Bacteria</taxon>
        <taxon>Bacillati</taxon>
        <taxon>Chloroflexota</taxon>
        <taxon>Ardenticatenia</taxon>
        <taxon>Candidatus Promineifilales</taxon>
        <taxon>Candidatus Promineifilaceae</taxon>
        <taxon>Candidatus Promineifilum</taxon>
    </lineage>
</organism>
<dbReference type="AlphaFoldDB" id="A0A160T8V3"/>
<gene>
    <name evidence="1" type="ORF">CFX0092_B0665</name>
</gene>
<dbReference type="SUPFAM" id="SSF50475">
    <property type="entry name" value="FMN-binding split barrel"/>
    <property type="match status" value="1"/>
</dbReference>
<dbReference type="Proteomes" id="UP000215027">
    <property type="component" value="Chromosome II"/>
</dbReference>
<proteinExistence type="predicted"/>
<protein>
    <submittedName>
        <fullName evidence="1">Pyridoxamine 5'-phosphate oxidase-related FMN-binding protein</fullName>
    </submittedName>
</protein>
<dbReference type="InterPro" id="IPR012349">
    <property type="entry name" value="Split_barrel_FMN-bd"/>
</dbReference>
<evidence type="ECO:0000313" key="2">
    <source>
        <dbReference type="Proteomes" id="UP000215027"/>
    </source>
</evidence>